<keyword evidence="4" id="KW-1185">Reference proteome</keyword>
<reference evidence="3 4" key="1">
    <citation type="submission" date="2014-04" db="EMBL/GenBank/DDBJ databases">
        <title>Evolutionary Origins and Diversification of the Mycorrhizal Mutualists.</title>
        <authorList>
            <consortium name="DOE Joint Genome Institute"/>
            <consortium name="Mycorrhizal Genomics Consortium"/>
            <person name="Kohler A."/>
            <person name="Kuo A."/>
            <person name="Nagy L.G."/>
            <person name="Floudas D."/>
            <person name="Copeland A."/>
            <person name="Barry K.W."/>
            <person name="Cichocki N."/>
            <person name="Veneault-Fourrey C."/>
            <person name="LaButti K."/>
            <person name="Lindquist E.A."/>
            <person name="Lipzen A."/>
            <person name="Lundell T."/>
            <person name="Morin E."/>
            <person name="Murat C."/>
            <person name="Riley R."/>
            <person name="Ohm R."/>
            <person name="Sun H."/>
            <person name="Tunlid A."/>
            <person name="Henrissat B."/>
            <person name="Grigoriev I.V."/>
            <person name="Hibbett D.S."/>
            <person name="Martin F."/>
        </authorList>
    </citation>
    <scope>NUCLEOTIDE SEQUENCE [LARGE SCALE GENOMIC DNA]</scope>
    <source>
        <strain evidence="3 4">Koide BX008</strain>
    </source>
</reference>
<evidence type="ECO:0000313" key="3">
    <source>
        <dbReference type="EMBL" id="KIL65909.1"/>
    </source>
</evidence>
<keyword evidence="2" id="KW-0472">Membrane</keyword>
<feature type="transmembrane region" description="Helical" evidence="2">
    <location>
        <begin position="137"/>
        <end position="154"/>
    </location>
</feature>
<proteinExistence type="predicted"/>
<gene>
    <name evidence="3" type="ORF">M378DRAFT_76312</name>
</gene>
<dbReference type="PANTHER" id="PTHR28008:SF1">
    <property type="entry name" value="DOMAIN PROTEIN, PUTATIVE (AFU_ORTHOLOGUE AFUA_3G10980)-RELATED"/>
    <property type="match status" value="1"/>
</dbReference>
<feature type="compositionally biased region" description="Polar residues" evidence="1">
    <location>
        <begin position="185"/>
        <end position="197"/>
    </location>
</feature>
<feature type="transmembrane region" description="Helical" evidence="2">
    <location>
        <begin position="34"/>
        <end position="52"/>
    </location>
</feature>
<dbReference type="AlphaFoldDB" id="A0A0C2TG92"/>
<dbReference type="InParanoid" id="A0A0C2TG92"/>
<keyword evidence="2" id="KW-1133">Transmembrane helix</keyword>
<feature type="transmembrane region" description="Helical" evidence="2">
    <location>
        <begin position="93"/>
        <end position="117"/>
    </location>
</feature>
<feature type="transmembrane region" description="Helical" evidence="2">
    <location>
        <begin position="64"/>
        <end position="81"/>
    </location>
</feature>
<evidence type="ECO:0000256" key="1">
    <source>
        <dbReference type="SAM" id="MobiDB-lite"/>
    </source>
</evidence>
<feature type="region of interest" description="Disordered" evidence="1">
    <location>
        <begin position="178"/>
        <end position="254"/>
    </location>
</feature>
<dbReference type="Proteomes" id="UP000054549">
    <property type="component" value="Unassembled WGS sequence"/>
</dbReference>
<evidence type="ECO:0000256" key="2">
    <source>
        <dbReference type="SAM" id="Phobius"/>
    </source>
</evidence>
<dbReference type="OrthoDB" id="63581at2759"/>
<organism evidence="3 4">
    <name type="scientific">Amanita muscaria (strain Koide BX008)</name>
    <dbReference type="NCBI Taxonomy" id="946122"/>
    <lineage>
        <taxon>Eukaryota</taxon>
        <taxon>Fungi</taxon>
        <taxon>Dikarya</taxon>
        <taxon>Basidiomycota</taxon>
        <taxon>Agaricomycotina</taxon>
        <taxon>Agaricomycetes</taxon>
        <taxon>Agaricomycetidae</taxon>
        <taxon>Agaricales</taxon>
        <taxon>Pluteineae</taxon>
        <taxon>Amanitaceae</taxon>
        <taxon>Amanita</taxon>
    </lineage>
</organism>
<keyword evidence="2" id="KW-0812">Transmembrane</keyword>
<dbReference type="PANTHER" id="PTHR28008">
    <property type="entry name" value="DOMAIN PROTEIN, PUTATIVE (AFU_ORTHOLOGUE AFUA_3G10980)-RELATED"/>
    <property type="match status" value="1"/>
</dbReference>
<sequence>MTARKLPRRVAKTIMKSHKVLISRDGVPIRLRPWFILFAFIDMATLAFLGFTNFSRALPINDKVLHFLCFAVVTAIFYFILDVEEEARRVWFWRHLAVIFTIFICLFCGAILSEIVQSFLPVSTLLLLYKQFDINDIFANLLGSLTGLFVAHYIDRYHRYRREIARLYRPLDTATPFSDDEDEGTGTQLLPTHTRGTIPSHKRGTSSIRLADPWDEREELFGVGGDSDLEDESQTHTQAQKNSDGVPRITITDV</sequence>
<protein>
    <submittedName>
        <fullName evidence="3">Uncharacterized protein</fullName>
    </submittedName>
</protein>
<evidence type="ECO:0000313" key="4">
    <source>
        <dbReference type="Proteomes" id="UP000054549"/>
    </source>
</evidence>
<dbReference type="HOGENOM" id="CLU_062280_1_0_1"/>
<dbReference type="EMBL" id="KN818239">
    <property type="protein sequence ID" value="KIL65909.1"/>
    <property type="molecule type" value="Genomic_DNA"/>
</dbReference>
<accession>A0A0C2TG92</accession>
<name>A0A0C2TG92_AMAMK</name>